<comment type="similarity">
    <text evidence="3">Belongs to the 5'-AMP-activated protein kinase beta subunit family.</text>
</comment>
<dbReference type="PANTHER" id="PTHR23504">
    <property type="entry name" value="MAJOR FACILITATOR SUPERFAMILY DOMAIN-CONTAINING PROTEIN 10"/>
    <property type="match status" value="1"/>
</dbReference>
<dbReference type="InterPro" id="IPR037256">
    <property type="entry name" value="ASC_dom_sf"/>
</dbReference>
<comment type="caution">
    <text evidence="10">The sequence shown here is derived from an EMBL/GenBank/DDBJ whole genome shotgun (WGS) entry which is preliminary data.</text>
</comment>
<feature type="transmembrane region" description="Helical" evidence="8">
    <location>
        <begin position="306"/>
        <end position="325"/>
    </location>
</feature>
<dbReference type="InterPro" id="IPR032640">
    <property type="entry name" value="AMPK1_CBM"/>
</dbReference>
<dbReference type="FunFam" id="1.20.1250.20:FF:000301">
    <property type="entry name" value="Protein ZINC INDUCED FACILITATOR-LIKE 1"/>
    <property type="match status" value="1"/>
</dbReference>
<name>A0AAV9D5P8_ACOCL</name>
<dbReference type="InterPro" id="IPR036259">
    <property type="entry name" value="MFS_trans_sf"/>
</dbReference>
<feature type="transmembrane region" description="Helical" evidence="8">
    <location>
        <begin position="875"/>
        <end position="892"/>
    </location>
</feature>
<feature type="domain" description="Major facilitator superfamily (MFS) profile" evidence="9">
    <location>
        <begin position="37"/>
        <end position="509"/>
    </location>
</feature>
<evidence type="ECO:0000256" key="2">
    <source>
        <dbReference type="ARBA" id="ARBA00008335"/>
    </source>
</evidence>
<dbReference type="Pfam" id="PF07690">
    <property type="entry name" value="MFS_1"/>
    <property type="match status" value="1"/>
</dbReference>
<dbReference type="SUPFAM" id="SSF103473">
    <property type="entry name" value="MFS general substrate transporter"/>
    <property type="match status" value="3"/>
</dbReference>
<dbReference type="InterPro" id="IPR011701">
    <property type="entry name" value="MFS"/>
</dbReference>
<feature type="transmembrane region" description="Helical" evidence="8">
    <location>
        <begin position="834"/>
        <end position="860"/>
    </location>
</feature>
<dbReference type="PROSITE" id="PS50850">
    <property type="entry name" value="MFS"/>
    <property type="match status" value="1"/>
</dbReference>
<feature type="transmembrane region" description="Helical" evidence="8">
    <location>
        <begin position="331"/>
        <end position="354"/>
    </location>
</feature>
<feature type="transmembrane region" description="Helical" evidence="8">
    <location>
        <begin position="174"/>
        <end position="196"/>
    </location>
</feature>
<dbReference type="AlphaFoldDB" id="A0AAV9D5P8"/>
<dbReference type="SMART" id="SM01010">
    <property type="entry name" value="AMPKBI"/>
    <property type="match status" value="1"/>
</dbReference>
<dbReference type="SUPFAM" id="SSF81296">
    <property type="entry name" value="E set domains"/>
    <property type="match status" value="1"/>
</dbReference>
<evidence type="ECO:0000256" key="5">
    <source>
        <dbReference type="ARBA" id="ARBA00022692"/>
    </source>
</evidence>
<feature type="transmembrane region" description="Helical" evidence="8">
    <location>
        <begin position="241"/>
        <end position="265"/>
    </location>
</feature>
<keyword evidence="6 8" id="KW-1133">Transmembrane helix</keyword>
<dbReference type="Gene3D" id="6.20.250.60">
    <property type="match status" value="1"/>
</dbReference>
<keyword evidence="4" id="KW-0813">Transport</keyword>
<comment type="similarity">
    <text evidence="2">Belongs to the major facilitator superfamily.</text>
</comment>
<dbReference type="Proteomes" id="UP001180020">
    <property type="component" value="Unassembled WGS sequence"/>
</dbReference>
<dbReference type="GO" id="GO:0009507">
    <property type="term" value="C:chloroplast"/>
    <property type="evidence" value="ECO:0007669"/>
    <property type="project" value="UniProtKB-ARBA"/>
</dbReference>
<keyword evidence="5 8" id="KW-0812">Transmembrane</keyword>
<dbReference type="PANTHER" id="PTHR23504:SF15">
    <property type="entry name" value="MAJOR FACILITATOR SUPERFAMILY (MFS) PROFILE DOMAIN-CONTAINING PROTEIN"/>
    <property type="match status" value="1"/>
</dbReference>
<keyword evidence="11" id="KW-1185">Reference proteome</keyword>
<keyword evidence="7 8" id="KW-0472">Membrane</keyword>
<gene>
    <name evidence="10" type="primary">ZIFL1</name>
    <name evidence="10" type="ORF">QJS10_CPA16g01200</name>
</gene>
<feature type="transmembrane region" description="Helical" evidence="8">
    <location>
        <begin position="216"/>
        <end position="235"/>
    </location>
</feature>
<feature type="transmembrane region" description="Helical" evidence="8">
    <location>
        <begin position="558"/>
        <end position="581"/>
    </location>
</feature>
<dbReference type="Gene3D" id="2.60.40.10">
    <property type="entry name" value="Immunoglobulins"/>
    <property type="match status" value="1"/>
</dbReference>
<evidence type="ECO:0000313" key="10">
    <source>
        <dbReference type="EMBL" id="KAK1295463.1"/>
    </source>
</evidence>
<dbReference type="GO" id="GO:0009705">
    <property type="term" value="C:plant-type vacuole membrane"/>
    <property type="evidence" value="ECO:0007669"/>
    <property type="project" value="UniProtKB-ARBA"/>
</dbReference>
<dbReference type="GO" id="GO:0022857">
    <property type="term" value="F:transmembrane transporter activity"/>
    <property type="evidence" value="ECO:0007669"/>
    <property type="project" value="InterPro"/>
</dbReference>
<dbReference type="InterPro" id="IPR020846">
    <property type="entry name" value="MFS_dom"/>
</dbReference>
<feature type="transmembrane region" description="Helical" evidence="8">
    <location>
        <begin position="109"/>
        <end position="126"/>
    </location>
</feature>
<feature type="transmembrane region" description="Helical" evidence="8">
    <location>
        <begin position="409"/>
        <end position="440"/>
    </location>
</feature>
<evidence type="ECO:0000256" key="3">
    <source>
        <dbReference type="ARBA" id="ARBA00010926"/>
    </source>
</evidence>
<feature type="transmembrane region" description="Helical" evidence="8">
    <location>
        <begin position="39"/>
        <end position="63"/>
    </location>
</feature>
<sequence>MADGGGEALLETLYHENCPGCKMEQKRDSHRGAPVKEFFYVWLVTFATALPISSLFPFLYFMVRDFHIAKRVEDIGYYAGYVGSSFMFGRALTSIIWGLIADRYGRKPVIVINIVSVIIFNTLFGLSTNFWMATSMRFLLGSFNGLLGPIKAYAVEVSRKEHHALGLSLVSTGWGIGLIVGPALGGFLAQLGYLFLVYGFRERQKFGGLSFTSEDVGMVLAISGFGLLLFQATLYPMVERILGPIMISRSAAIISILLLSTYTFIAKLRGIGLHVIINCASLLKNVLSTQEQRGAANGISMTGMSLFKAFGPAGGGALVIFNTLFGLSMNFWMAISMRFLLGSLNGLLGPIKAYAVEVTRKEHHAIGLSLVSTAWGIGLIIGPAVGGFLSQPAEKYPNLFSNGSIFARFPYFLPCLVISLFAVGVLIASFWLPLLAVLLLSTYTLIAKLRGVALYVIINCASLLKNVLSSQAQRGAANGISMTGMSLFKAAAPAAGGAVFALAQKRQHASFLPGREAAAMAESGEALLKKVYYENCPGCKVEQRNEIHRGIPVKEFSYVSLATLCTSLPISSLYPFVYFMIRDFHVAKRVEDIGYYAGYVALGGFLAQPAEKYPNLFSNDSLFARFPYFLPCLVISLYAVGVLVSCYWLPETLHIHHEDEEINSNEDLESSAYCSDSKPNKEVAKEKKSKENLFKNWPLMSSILVYCVFSLHNMAYTEIFSLWAVSDTKFGGLSFTSQEVGVVLAISGFGLLLFQATIYPPIERKLGPIKICRLSAILSMIVLSSYTFIAKLRGFGLLVIINCASFLKNALSLTVITGLFIMQNQAVSQEQRGAANGIAMTAMSIFKAIGPAGGGAIFAWAQERQHASFLPGDEMVFFVLNVVTFIGLVMTFKPFLIVPRDMVPVAPLQRPVDVPVFNQMWMNEPYENFDPPPTEQGIPTLITWNQGGNDVSVEGSWDDWTTRKVLHRSGKDHSILLVLPSGIYRYKFIVDGEWRYTPDLPFITDEMGSITNLLDVQDYVPENLDSVSEFEAPASPDSSYRHMYPLDEDFAKEPHVVPPQLHLTVLGMDDHQLLEEEEEPPSKPRHVVLNHLFIEKGWAAHSLVALGLTHRFQSKYVTVVLYKPLPQ</sequence>
<evidence type="ECO:0000256" key="7">
    <source>
        <dbReference type="ARBA" id="ARBA00023136"/>
    </source>
</evidence>
<dbReference type="CDD" id="cd17330">
    <property type="entry name" value="MFS_SLC46_TetA_like"/>
    <property type="match status" value="1"/>
</dbReference>
<dbReference type="Pfam" id="PF16561">
    <property type="entry name" value="AMPK1_CBM"/>
    <property type="match status" value="1"/>
</dbReference>
<reference evidence="10" key="2">
    <citation type="submission" date="2023-06" db="EMBL/GenBank/DDBJ databases">
        <authorList>
            <person name="Ma L."/>
            <person name="Liu K.-W."/>
            <person name="Li Z."/>
            <person name="Hsiao Y.-Y."/>
            <person name="Qi Y."/>
            <person name="Fu T."/>
            <person name="Tang G."/>
            <person name="Zhang D."/>
            <person name="Sun W.-H."/>
            <person name="Liu D.-K."/>
            <person name="Li Y."/>
            <person name="Chen G.-Z."/>
            <person name="Liu X.-D."/>
            <person name="Liao X.-Y."/>
            <person name="Jiang Y.-T."/>
            <person name="Yu X."/>
            <person name="Hao Y."/>
            <person name="Huang J."/>
            <person name="Zhao X.-W."/>
            <person name="Ke S."/>
            <person name="Chen Y.-Y."/>
            <person name="Wu W.-L."/>
            <person name="Hsu J.-L."/>
            <person name="Lin Y.-F."/>
            <person name="Huang M.-D."/>
            <person name="Li C.-Y."/>
            <person name="Huang L."/>
            <person name="Wang Z.-W."/>
            <person name="Zhao X."/>
            <person name="Zhong W.-Y."/>
            <person name="Peng D.-H."/>
            <person name="Ahmad S."/>
            <person name="Lan S."/>
            <person name="Zhang J.-S."/>
            <person name="Tsai W.-C."/>
            <person name="Van De Peer Y."/>
            <person name="Liu Z.-J."/>
        </authorList>
    </citation>
    <scope>NUCLEOTIDE SEQUENCE</scope>
    <source>
        <strain evidence="10">CP</strain>
        <tissue evidence="10">Leaves</tissue>
    </source>
</reference>
<organism evidence="10 11">
    <name type="scientific">Acorus calamus</name>
    <name type="common">Sweet flag</name>
    <dbReference type="NCBI Taxonomy" id="4465"/>
    <lineage>
        <taxon>Eukaryota</taxon>
        <taxon>Viridiplantae</taxon>
        <taxon>Streptophyta</taxon>
        <taxon>Embryophyta</taxon>
        <taxon>Tracheophyta</taxon>
        <taxon>Spermatophyta</taxon>
        <taxon>Magnoliopsida</taxon>
        <taxon>Liliopsida</taxon>
        <taxon>Acoraceae</taxon>
        <taxon>Acorus</taxon>
    </lineage>
</organism>
<feature type="transmembrane region" description="Helical" evidence="8">
    <location>
        <begin position="740"/>
        <end position="759"/>
    </location>
</feature>
<dbReference type="Gene3D" id="1.20.1250.20">
    <property type="entry name" value="MFS general substrate transporter like domains"/>
    <property type="match status" value="3"/>
</dbReference>
<dbReference type="Pfam" id="PF04739">
    <property type="entry name" value="AMPKBI"/>
    <property type="match status" value="1"/>
</dbReference>
<evidence type="ECO:0000313" key="11">
    <source>
        <dbReference type="Proteomes" id="UP001180020"/>
    </source>
</evidence>
<dbReference type="InterPro" id="IPR013783">
    <property type="entry name" value="Ig-like_fold"/>
</dbReference>
<evidence type="ECO:0000256" key="4">
    <source>
        <dbReference type="ARBA" id="ARBA00022448"/>
    </source>
</evidence>
<accession>A0AAV9D5P8</accession>
<dbReference type="InterPro" id="IPR006828">
    <property type="entry name" value="ASC_dom"/>
</dbReference>
<evidence type="ECO:0000256" key="6">
    <source>
        <dbReference type="ARBA" id="ARBA00022989"/>
    </source>
</evidence>
<feature type="transmembrane region" description="Helical" evidence="8">
    <location>
        <begin position="795"/>
        <end position="822"/>
    </location>
</feature>
<feature type="transmembrane region" description="Helical" evidence="8">
    <location>
        <begin position="771"/>
        <end position="789"/>
    </location>
</feature>
<evidence type="ECO:0000256" key="8">
    <source>
        <dbReference type="SAM" id="Phobius"/>
    </source>
</evidence>
<dbReference type="EMBL" id="JAUJYO010000016">
    <property type="protein sequence ID" value="KAK1295463.1"/>
    <property type="molecule type" value="Genomic_DNA"/>
</dbReference>
<proteinExistence type="inferred from homology"/>
<evidence type="ECO:0000256" key="1">
    <source>
        <dbReference type="ARBA" id="ARBA00004141"/>
    </source>
</evidence>
<dbReference type="CDD" id="cd02859">
    <property type="entry name" value="E_set_AMPKbeta_like_N"/>
    <property type="match status" value="1"/>
</dbReference>
<protein>
    <submittedName>
        <fullName evidence="10">Protein ZINC INDUCED FACILITATOR-LIKE 1</fullName>
    </submittedName>
</protein>
<feature type="transmembrane region" description="Helical" evidence="8">
    <location>
        <begin position="593"/>
        <end position="608"/>
    </location>
</feature>
<evidence type="ECO:0000259" key="9">
    <source>
        <dbReference type="PROSITE" id="PS50850"/>
    </source>
</evidence>
<feature type="transmembrane region" description="Helical" evidence="8">
    <location>
        <begin position="628"/>
        <end position="649"/>
    </location>
</feature>
<feature type="transmembrane region" description="Helical" evidence="8">
    <location>
        <begin position="697"/>
        <end position="720"/>
    </location>
</feature>
<feature type="transmembrane region" description="Helical" evidence="8">
    <location>
        <begin position="75"/>
        <end position="97"/>
    </location>
</feature>
<feature type="transmembrane region" description="Helical" evidence="8">
    <location>
        <begin position="366"/>
        <end position="389"/>
    </location>
</feature>
<dbReference type="InterPro" id="IPR014756">
    <property type="entry name" value="Ig_E-set"/>
</dbReference>
<dbReference type="SUPFAM" id="SSF160219">
    <property type="entry name" value="AMPKBI-like"/>
    <property type="match status" value="1"/>
</dbReference>
<reference evidence="10" key="1">
    <citation type="journal article" date="2023" name="Nat. Commun.">
        <title>Diploid and tetraploid genomes of Acorus and the evolution of monocots.</title>
        <authorList>
            <person name="Ma L."/>
            <person name="Liu K.W."/>
            <person name="Li Z."/>
            <person name="Hsiao Y.Y."/>
            <person name="Qi Y."/>
            <person name="Fu T."/>
            <person name="Tang G.D."/>
            <person name="Zhang D."/>
            <person name="Sun W.H."/>
            <person name="Liu D.K."/>
            <person name="Li Y."/>
            <person name="Chen G.Z."/>
            <person name="Liu X.D."/>
            <person name="Liao X.Y."/>
            <person name="Jiang Y.T."/>
            <person name="Yu X."/>
            <person name="Hao Y."/>
            <person name="Huang J."/>
            <person name="Zhao X.W."/>
            <person name="Ke S."/>
            <person name="Chen Y.Y."/>
            <person name="Wu W.L."/>
            <person name="Hsu J.L."/>
            <person name="Lin Y.F."/>
            <person name="Huang M.D."/>
            <person name="Li C.Y."/>
            <person name="Huang L."/>
            <person name="Wang Z.W."/>
            <person name="Zhao X."/>
            <person name="Zhong W.Y."/>
            <person name="Peng D.H."/>
            <person name="Ahmad S."/>
            <person name="Lan S."/>
            <person name="Zhang J.S."/>
            <person name="Tsai W.C."/>
            <person name="Van de Peer Y."/>
            <person name="Liu Z.J."/>
        </authorList>
    </citation>
    <scope>NUCLEOTIDE SEQUENCE</scope>
    <source>
        <strain evidence="10">CP</strain>
    </source>
</reference>
<comment type="subcellular location">
    <subcellularLocation>
        <location evidence="1">Membrane</location>
        <topology evidence="1">Multi-pass membrane protein</topology>
    </subcellularLocation>
</comment>